<feature type="transmembrane region" description="Helical" evidence="8">
    <location>
        <begin position="231"/>
        <end position="248"/>
    </location>
</feature>
<dbReference type="InterPro" id="IPR002781">
    <property type="entry name" value="TM_pro_TauE-like"/>
</dbReference>
<keyword evidence="7 8" id="KW-0472">Membrane</keyword>
<evidence type="ECO:0000256" key="4">
    <source>
        <dbReference type="ARBA" id="ARBA00022475"/>
    </source>
</evidence>
<evidence type="ECO:0000313" key="10">
    <source>
        <dbReference type="Proteomes" id="UP000184248"/>
    </source>
</evidence>
<dbReference type="AlphaFoldDB" id="A0A1M7ANM7"/>
<feature type="transmembrane region" description="Helical" evidence="8">
    <location>
        <begin position="12"/>
        <end position="30"/>
    </location>
</feature>
<protein>
    <recommendedName>
        <fullName evidence="8">Probable membrane transporter protein</fullName>
    </recommendedName>
</protein>
<keyword evidence="5 8" id="KW-0812">Transmembrane</keyword>
<dbReference type="Proteomes" id="UP000184248">
    <property type="component" value="Unassembled WGS sequence"/>
</dbReference>
<reference evidence="10" key="1">
    <citation type="submission" date="2016-11" db="EMBL/GenBank/DDBJ databases">
        <authorList>
            <person name="Varghese N."/>
            <person name="Submissions S."/>
        </authorList>
    </citation>
    <scope>NUCLEOTIDE SEQUENCE [LARGE SCALE GENOMIC DNA]</scope>
    <source>
        <strain evidence="10">ALO Sharm</strain>
    </source>
</reference>
<evidence type="ECO:0000256" key="2">
    <source>
        <dbReference type="ARBA" id="ARBA00009142"/>
    </source>
</evidence>
<evidence type="ECO:0000256" key="3">
    <source>
        <dbReference type="ARBA" id="ARBA00022448"/>
    </source>
</evidence>
<feature type="transmembrane region" description="Helical" evidence="8">
    <location>
        <begin position="76"/>
        <end position="99"/>
    </location>
</feature>
<keyword evidence="4 8" id="KW-1003">Cell membrane</keyword>
<dbReference type="PANTHER" id="PTHR30269:SF37">
    <property type="entry name" value="MEMBRANE TRANSPORTER PROTEIN"/>
    <property type="match status" value="1"/>
</dbReference>
<dbReference type="GO" id="GO:0005886">
    <property type="term" value="C:plasma membrane"/>
    <property type="evidence" value="ECO:0007669"/>
    <property type="project" value="UniProtKB-SubCell"/>
</dbReference>
<name>A0A1M7ANM7_9GAMM</name>
<dbReference type="PANTHER" id="PTHR30269">
    <property type="entry name" value="TRANSMEMBRANE PROTEIN YFCA"/>
    <property type="match status" value="1"/>
</dbReference>
<evidence type="ECO:0000256" key="5">
    <source>
        <dbReference type="ARBA" id="ARBA00022692"/>
    </source>
</evidence>
<keyword evidence="3" id="KW-0813">Transport</keyword>
<sequence>MPLLDSLSPLDGGIDLLLILLSVLTSMISASMGVGGGTLLIMTMAQVMPGAALIPVHGMVQLGSNGGRALMMLRHLTWPILAAFVPGALLGALAASWMLVRLSTGVLELTIAGFVLFTLWGPGLPKRSLGRLGTAIAGAITTLLSSLVGASGPMVAAFIKQHGGSRQATVATFAACMTLQHLTKAFVFGVAGFVFHDWLWLIALMIAAGVVGTWLGLRLLGRLSEHRFDGLFRWGLTLLALRLIWLGLQRLGVIG</sequence>
<gene>
    <name evidence="9" type="ORF">SAMN05192556_1154</name>
</gene>
<comment type="subcellular location">
    <subcellularLocation>
        <location evidence="1 8">Cell membrane</location>
        <topology evidence="1 8">Multi-pass membrane protein</topology>
    </subcellularLocation>
</comment>
<dbReference type="EMBL" id="FRAL01000015">
    <property type="protein sequence ID" value="SHL44247.1"/>
    <property type="molecule type" value="Genomic_DNA"/>
</dbReference>
<evidence type="ECO:0000256" key="7">
    <source>
        <dbReference type="ARBA" id="ARBA00023136"/>
    </source>
</evidence>
<dbReference type="OrthoDB" id="6197550at2"/>
<organism evidence="9 10">
    <name type="scientific">Halomonas caseinilytica</name>
    <dbReference type="NCBI Taxonomy" id="438744"/>
    <lineage>
        <taxon>Bacteria</taxon>
        <taxon>Pseudomonadati</taxon>
        <taxon>Pseudomonadota</taxon>
        <taxon>Gammaproteobacteria</taxon>
        <taxon>Oceanospirillales</taxon>
        <taxon>Halomonadaceae</taxon>
        <taxon>Halomonas</taxon>
    </lineage>
</organism>
<keyword evidence="10" id="KW-1185">Reference proteome</keyword>
<feature type="transmembrane region" description="Helical" evidence="8">
    <location>
        <begin position="171"/>
        <end position="192"/>
    </location>
</feature>
<dbReference type="RefSeq" id="WP_064700968.1">
    <property type="nucleotide sequence ID" value="NZ_BDEO01000018.1"/>
</dbReference>
<accession>A0A1M7ANM7</accession>
<dbReference type="InterPro" id="IPR052017">
    <property type="entry name" value="TSUP"/>
</dbReference>
<evidence type="ECO:0000313" key="9">
    <source>
        <dbReference type="EMBL" id="SHL44247.1"/>
    </source>
</evidence>
<evidence type="ECO:0000256" key="8">
    <source>
        <dbReference type="RuleBase" id="RU363041"/>
    </source>
</evidence>
<keyword evidence="6 8" id="KW-1133">Transmembrane helix</keyword>
<comment type="similarity">
    <text evidence="2 8">Belongs to the 4-toluene sulfonate uptake permease (TSUP) (TC 2.A.102) family.</text>
</comment>
<feature type="transmembrane region" description="Helical" evidence="8">
    <location>
        <begin position="135"/>
        <end position="159"/>
    </location>
</feature>
<feature type="transmembrane region" description="Helical" evidence="8">
    <location>
        <begin position="106"/>
        <end position="123"/>
    </location>
</feature>
<dbReference type="Pfam" id="PF01925">
    <property type="entry name" value="TauE"/>
    <property type="match status" value="1"/>
</dbReference>
<evidence type="ECO:0000256" key="1">
    <source>
        <dbReference type="ARBA" id="ARBA00004651"/>
    </source>
</evidence>
<proteinExistence type="inferred from homology"/>
<feature type="transmembrane region" description="Helical" evidence="8">
    <location>
        <begin position="37"/>
        <end position="56"/>
    </location>
</feature>
<evidence type="ECO:0000256" key="6">
    <source>
        <dbReference type="ARBA" id="ARBA00022989"/>
    </source>
</evidence>
<feature type="transmembrane region" description="Helical" evidence="8">
    <location>
        <begin position="198"/>
        <end position="219"/>
    </location>
</feature>